<comment type="similarity">
    <text evidence="1">Belongs to the protein kinase superfamily. CMGC Ser/Thr protein kinase family. CDC2/CDKX subfamily.</text>
</comment>
<comment type="caution">
    <text evidence="13">The sequence shown here is derived from an EMBL/GenBank/DDBJ whole genome shotgun (WGS) entry which is preliminary data.</text>
</comment>
<feature type="compositionally biased region" description="Basic residues" evidence="11">
    <location>
        <begin position="60"/>
        <end position="74"/>
    </location>
</feature>
<feature type="compositionally biased region" description="Acidic residues" evidence="11">
    <location>
        <begin position="41"/>
        <end position="50"/>
    </location>
</feature>
<dbReference type="PANTHER" id="PTHR24056:SF546">
    <property type="entry name" value="CYCLIN-DEPENDENT KINASE 12"/>
    <property type="match status" value="1"/>
</dbReference>
<keyword evidence="3" id="KW-0808">Transferase</keyword>
<evidence type="ECO:0000313" key="13">
    <source>
        <dbReference type="EMBL" id="CAJ1955551.1"/>
    </source>
</evidence>
<sequence length="437" mass="50232">MIATQNKFHSINNTNNSKNNNDCWQAQKQTNEKEALVVSSSDDDDNDTDTDSSTVGSSHQKYHSAKSGRKKRPISGKEAETKPRKQARTTDPSSASYYQPKQTRDLKNCFRIRKHIGEGTFGSVFLTLDRETNKPKIIKRVKTRDDKSVPTYGFPYTALREIKLLKSIEHKNVIKLHEVVTTEGADGLPGQVFMVMEYMEYDLAGLLRMPILAKRLTKDHVQSWTRQLLQGCQHLHEQQIMHRDLKPANLLVDKQGTLKIGDFGLARKMSARQYTNSTIGTPWYRAPEILIGSANYSTKVDMWSTGCILFELASQKPLFHAKVAIELCQQIDKKCALIKEEPTWLPKEMTKNTRKLQRNQVLKHHIQLANLVSNLLKLDPESRLSAKDALKHEFLLDDNSNQQKKLNMNFPLSSCHELDVYKFRQQQKEQQQQQQRD</sequence>
<evidence type="ECO:0000256" key="2">
    <source>
        <dbReference type="ARBA" id="ARBA00022527"/>
    </source>
</evidence>
<dbReference type="GO" id="GO:0005634">
    <property type="term" value="C:nucleus"/>
    <property type="evidence" value="ECO:0007669"/>
    <property type="project" value="TreeGrafter"/>
</dbReference>
<keyword evidence="2" id="KW-0723">Serine/threonine-protein kinase</keyword>
<dbReference type="PROSITE" id="PS50011">
    <property type="entry name" value="PROTEIN_KINASE_DOM"/>
    <property type="match status" value="1"/>
</dbReference>
<name>A0AAD2PVI9_9STRA</name>
<protein>
    <recommendedName>
        <fullName evidence="8">Cyclin-dependent kinase 2 homolog</fullName>
    </recommendedName>
    <alternativeName>
        <fullName evidence="9">Cell division control protein 2 homolog</fullName>
    </alternativeName>
    <alternativeName>
        <fullName evidence="10">cdc2-related kinase 2</fullName>
    </alternativeName>
</protein>
<gene>
    <name evidence="13" type="ORF">CYCCA115_LOCUS15804</name>
</gene>
<evidence type="ECO:0000256" key="6">
    <source>
        <dbReference type="ARBA" id="ARBA00022840"/>
    </source>
</evidence>
<keyword evidence="4" id="KW-0547">Nucleotide-binding</keyword>
<evidence type="ECO:0000256" key="4">
    <source>
        <dbReference type="ARBA" id="ARBA00022741"/>
    </source>
</evidence>
<evidence type="ECO:0000256" key="8">
    <source>
        <dbReference type="ARBA" id="ARBA00039612"/>
    </source>
</evidence>
<keyword evidence="5" id="KW-0418">Kinase</keyword>
<dbReference type="GO" id="GO:0000307">
    <property type="term" value="C:cyclin-dependent protein kinase holoenzyme complex"/>
    <property type="evidence" value="ECO:0007669"/>
    <property type="project" value="TreeGrafter"/>
</dbReference>
<dbReference type="AlphaFoldDB" id="A0AAD2PVI9"/>
<dbReference type="SUPFAM" id="SSF56112">
    <property type="entry name" value="Protein kinase-like (PK-like)"/>
    <property type="match status" value="1"/>
</dbReference>
<feature type="compositionally biased region" description="Low complexity" evidence="11">
    <location>
        <begin position="12"/>
        <end position="21"/>
    </location>
</feature>
<feature type="domain" description="Protein kinase" evidence="12">
    <location>
        <begin position="110"/>
        <end position="395"/>
    </location>
</feature>
<evidence type="ECO:0000256" key="5">
    <source>
        <dbReference type="ARBA" id="ARBA00022777"/>
    </source>
</evidence>
<dbReference type="EMBL" id="CAKOGP040001892">
    <property type="protein sequence ID" value="CAJ1955551.1"/>
    <property type="molecule type" value="Genomic_DNA"/>
</dbReference>
<evidence type="ECO:0000256" key="7">
    <source>
        <dbReference type="ARBA" id="ARBA00038543"/>
    </source>
</evidence>
<keyword evidence="6" id="KW-0067">ATP-binding</keyword>
<dbReference type="SMART" id="SM00220">
    <property type="entry name" value="S_TKc"/>
    <property type="match status" value="1"/>
</dbReference>
<dbReference type="GO" id="GO:0032968">
    <property type="term" value="P:positive regulation of transcription elongation by RNA polymerase II"/>
    <property type="evidence" value="ECO:0007669"/>
    <property type="project" value="TreeGrafter"/>
</dbReference>
<dbReference type="Gene3D" id="1.10.510.10">
    <property type="entry name" value="Transferase(Phosphotransferase) domain 1"/>
    <property type="match status" value="1"/>
</dbReference>
<evidence type="ECO:0000256" key="11">
    <source>
        <dbReference type="SAM" id="MobiDB-lite"/>
    </source>
</evidence>
<evidence type="ECO:0000256" key="9">
    <source>
        <dbReference type="ARBA" id="ARBA00041902"/>
    </source>
</evidence>
<evidence type="ECO:0000259" key="12">
    <source>
        <dbReference type="PROSITE" id="PS50011"/>
    </source>
</evidence>
<dbReference type="GO" id="GO:0008353">
    <property type="term" value="F:RNA polymerase II CTD heptapeptide repeat kinase activity"/>
    <property type="evidence" value="ECO:0007669"/>
    <property type="project" value="TreeGrafter"/>
</dbReference>
<dbReference type="InterPro" id="IPR011009">
    <property type="entry name" value="Kinase-like_dom_sf"/>
</dbReference>
<comment type="subunit">
    <text evidence="7">May form a complex composed of at least the catalytic subunit CRK2 and a cyclin.</text>
</comment>
<evidence type="ECO:0000313" key="14">
    <source>
        <dbReference type="Proteomes" id="UP001295423"/>
    </source>
</evidence>
<evidence type="ECO:0000256" key="1">
    <source>
        <dbReference type="ARBA" id="ARBA00006485"/>
    </source>
</evidence>
<feature type="region of interest" description="Disordered" evidence="11">
    <location>
        <begin position="1"/>
        <end position="100"/>
    </location>
</feature>
<dbReference type="Proteomes" id="UP001295423">
    <property type="component" value="Unassembled WGS sequence"/>
</dbReference>
<organism evidence="13 14">
    <name type="scientific">Cylindrotheca closterium</name>
    <dbReference type="NCBI Taxonomy" id="2856"/>
    <lineage>
        <taxon>Eukaryota</taxon>
        <taxon>Sar</taxon>
        <taxon>Stramenopiles</taxon>
        <taxon>Ochrophyta</taxon>
        <taxon>Bacillariophyta</taxon>
        <taxon>Bacillariophyceae</taxon>
        <taxon>Bacillariophycidae</taxon>
        <taxon>Bacillariales</taxon>
        <taxon>Bacillariaceae</taxon>
        <taxon>Cylindrotheca</taxon>
    </lineage>
</organism>
<evidence type="ECO:0000256" key="3">
    <source>
        <dbReference type="ARBA" id="ARBA00022679"/>
    </source>
</evidence>
<evidence type="ECO:0000256" key="10">
    <source>
        <dbReference type="ARBA" id="ARBA00042858"/>
    </source>
</evidence>
<dbReference type="InterPro" id="IPR008271">
    <property type="entry name" value="Ser/Thr_kinase_AS"/>
</dbReference>
<proteinExistence type="inferred from homology"/>
<accession>A0AAD2PVI9</accession>
<dbReference type="Pfam" id="PF00069">
    <property type="entry name" value="Pkinase"/>
    <property type="match status" value="1"/>
</dbReference>
<dbReference type="Gene3D" id="3.30.200.20">
    <property type="entry name" value="Phosphorylase Kinase, domain 1"/>
    <property type="match status" value="1"/>
</dbReference>
<dbReference type="InterPro" id="IPR000719">
    <property type="entry name" value="Prot_kinase_dom"/>
</dbReference>
<dbReference type="PROSITE" id="PS00108">
    <property type="entry name" value="PROTEIN_KINASE_ST"/>
    <property type="match status" value="1"/>
</dbReference>
<keyword evidence="14" id="KW-1185">Reference proteome</keyword>
<dbReference type="GO" id="GO:0005524">
    <property type="term" value="F:ATP binding"/>
    <property type="evidence" value="ECO:0007669"/>
    <property type="project" value="UniProtKB-KW"/>
</dbReference>
<dbReference type="PANTHER" id="PTHR24056">
    <property type="entry name" value="CELL DIVISION PROTEIN KINASE"/>
    <property type="match status" value="1"/>
</dbReference>
<reference evidence="13" key="1">
    <citation type="submission" date="2023-08" db="EMBL/GenBank/DDBJ databases">
        <authorList>
            <person name="Audoor S."/>
            <person name="Bilcke G."/>
        </authorList>
    </citation>
    <scope>NUCLEOTIDE SEQUENCE</scope>
</reference>
<feature type="compositionally biased region" description="Polar residues" evidence="11">
    <location>
        <begin position="1"/>
        <end position="11"/>
    </location>
</feature>
<feature type="compositionally biased region" description="Polar residues" evidence="11">
    <location>
        <begin position="89"/>
        <end position="100"/>
    </location>
</feature>
<dbReference type="InterPro" id="IPR050108">
    <property type="entry name" value="CDK"/>
</dbReference>
<dbReference type="FunFam" id="1.10.510.10:FF:000624">
    <property type="entry name" value="Mitogen-activated protein kinase"/>
    <property type="match status" value="1"/>
</dbReference>